<dbReference type="OrthoDB" id="10650357at2759"/>
<organism evidence="2 3">
    <name type="scientific">Nitzschia inconspicua</name>
    <dbReference type="NCBI Taxonomy" id="303405"/>
    <lineage>
        <taxon>Eukaryota</taxon>
        <taxon>Sar</taxon>
        <taxon>Stramenopiles</taxon>
        <taxon>Ochrophyta</taxon>
        <taxon>Bacillariophyta</taxon>
        <taxon>Bacillariophyceae</taxon>
        <taxon>Bacillariophycidae</taxon>
        <taxon>Bacillariales</taxon>
        <taxon>Bacillariaceae</taxon>
        <taxon>Nitzschia</taxon>
    </lineage>
</organism>
<feature type="compositionally biased region" description="Polar residues" evidence="1">
    <location>
        <begin position="489"/>
        <end position="503"/>
    </location>
</feature>
<evidence type="ECO:0000256" key="1">
    <source>
        <dbReference type="SAM" id="MobiDB-lite"/>
    </source>
</evidence>
<feature type="region of interest" description="Disordered" evidence="1">
    <location>
        <begin position="427"/>
        <end position="750"/>
    </location>
</feature>
<feature type="compositionally biased region" description="Low complexity" evidence="1">
    <location>
        <begin position="662"/>
        <end position="675"/>
    </location>
</feature>
<dbReference type="EMBL" id="JAGRRH010000009">
    <property type="protein sequence ID" value="KAG7364643.1"/>
    <property type="molecule type" value="Genomic_DNA"/>
</dbReference>
<feature type="region of interest" description="Disordered" evidence="1">
    <location>
        <begin position="364"/>
        <end position="392"/>
    </location>
</feature>
<sequence length="968" mass="104832">MDSDSKEVNCYYNCNVTGHSDQSSDSEVDEYSTDFAAQLKKKRKQVLEKDSVASFANSLRKHRETLVGTWEEQQTATTTTTTTMNSADSSCSIGDHLTMNGSGDVVQEIDTDGDLGEFNDVTPESMTQANDTTTESMLHGNVDHDKLMTSITGEQEESSMDLKPPTSDPVEGQVEGEKNVELDDEDNFFGDFETTLESAATANITEEPLGQPVIAPMTLNDDEDDFFGAFDSVKPTSENIQSEPTDAGKAEETNGLDSDSQEKVNLSPFPTEESLETKIILTTDELSQTIKVIGETQTEPEPMAIDKTFIDPEEKDRINDSVNDKVEETIESSGAEAVLLETQIHSDMDDDEFGEFDDCVSLQSEVPTTDMSYTDRMENASGENINQRQVDEKNEAIEEVKTSFSAPGKENDDEVPMEFSAAVDQNFGDFDGVTSQPQEVSANDCDSEARPNQSLEYSEELGGFGTTSSRDEIVSANTDDNDDFGSFESHPTQPKFSPGSIENQHIEDVGGSPIEKRIGGNDDDFGGFDSVPTSKVEEAGNDEVGGSDGPTPQLMQSIETADNDFGAFDGPAIQSQQQASLDEQDGEFGAFDGPTTQSQQNSDDTSNDDDNFGDFGGPSVEIHQQGNGDEPNDDFGVFNEPSTEQLQEIDKADDTDGDFGDFDGPSSQPHQPSSGDVDDDFGDFDSAPPVQHQSIEKKNDEDDFGEFDTAADPGSKSDEIGLSDGGIDRFGDFGSSSLEATTSPGDDDDFGRFEDMATESITPLAPVGEIGDKARTFFATMQSKYPFPEIEEGDNETFTIEASVAAIIENLTGEVQNFDGSIPFHGLFSALPLIPPKEEKQNLIIDGDGWSTSQPFAYPIGGFRAPDQHEYEMERIRRSAIACTKVPEVLPIELPTGTNDTPLDTASPVAARRGTFQPSNGDAPHLPKLGHATPIDTSQTNGDNVTSLLSRIPDLGFMLKSTLVLPKK</sequence>
<evidence type="ECO:0000313" key="2">
    <source>
        <dbReference type="EMBL" id="KAG7364643.1"/>
    </source>
</evidence>
<feature type="compositionally biased region" description="Polar residues" evidence="1">
    <location>
        <begin position="234"/>
        <end position="244"/>
    </location>
</feature>
<feature type="region of interest" description="Disordered" evidence="1">
    <location>
        <begin position="233"/>
        <end position="271"/>
    </location>
</feature>
<reference evidence="2" key="2">
    <citation type="submission" date="2021-04" db="EMBL/GenBank/DDBJ databases">
        <authorList>
            <person name="Podell S."/>
        </authorList>
    </citation>
    <scope>NUCLEOTIDE SEQUENCE</scope>
    <source>
        <strain evidence="2">Hildebrandi</strain>
    </source>
</reference>
<keyword evidence="3" id="KW-1185">Reference proteome</keyword>
<dbReference type="AlphaFoldDB" id="A0A9K3LLQ0"/>
<proteinExistence type="predicted"/>
<comment type="caution">
    <text evidence="2">The sequence shown here is derived from an EMBL/GenBank/DDBJ whole genome shotgun (WGS) entry which is preliminary data.</text>
</comment>
<feature type="compositionally biased region" description="Basic and acidic residues" evidence="1">
    <location>
        <begin position="504"/>
        <end position="520"/>
    </location>
</feature>
<feature type="compositionally biased region" description="Low complexity" evidence="1">
    <location>
        <begin position="595"/>
        <end position="604"/>
    </location>
</feature>
<feature type="compositionally biased region" description="Polar residues" evidence="1">
    <location>
        <begin position="734"/>
        <end position="744"/>
    </location>
</feature>
<protein>
    <recommendedName>
        <fullName evidence="4">Aftiphilin</fullName>
    </recommendedName>
</protein>
<feature type="region of interest" description="Disordered" evidence="1">
    <location>
        <begin position="153"/>
        <end position="173"/>
    </location>
</feature>
<evidence type="ECO:0008006" key="4">
    <source>
        <dbReference type="Google" id="ProtNLM"/>
    </source>
</evidence>
<name>A0A9K3LLQ0_9STRA</name>
<dbReference type="Proteomes" id="UP000693970">
    <property type="component" value="Unassembled WGS sequence"/>
</dbReference>
<evidence type="ECO:0000313" key="3">
    <source>
        <dbReference type="Proteomes" id="UP000693970"/>
    </source>
</evidence>
<gene>
    <name evidence="2" type="ORF">IV203_037845</name>
</gene>
<accession>A0A9K3LLQ0</accession>
<feature type="region of interest" description="Disordered" evidence="1">
    <location>
        <begin position="912"/>
        <end position="942"/>
    </location>
</feature>
<reference evidence="2" key="1">
    <citation type="journal article" date="2021" name="Sci. Rep.">
        <title>Diploid genomic architecture of Nitzschia inconspicua, an elite biomass production diatom.</title>
        <authorList>
            <person name="Oliver A."/>
            <person name="Podell S."/>
            <person name="Pinowska A."/>
            <person name="Traller J.C."/>
            <person name="Smith S.R."/>
            <person name="McClure R."/>
            <person name="Beliaev A."/>
            <person name="Bohutskyi P."/>
            <person name="Hill E.A."/>
            <person name="Rabines A."/>
            <person name="Zheng H."/>
            <person name="Allen L.Z."/>
            <person name="Kuo A."/>
            <person name="Grigoriev I.V."/>
            <person name="Allen A.E."/>
            <person name="Hazlebeck D."/>
            <person name="Allen E.E."/>
        </authorList>
    </citation>
    <scope>NUCLEOTIDE SEQUENCE</scope>
    <source>
        <strain evidence="2">Hildebrandi</strain>
    </source>
</reference>